<evidence type="ECO:0000256" key="3">
    <source>
        <dbReference type="SAM" id="MobiDB-lite"/>
    </source>
</evidence>
<feature type="non-terminal residue" evidence="5">
    <location>
        <position position="1"/>
    </location>
</feature>
<name>A0A7X9ILC0_9DELT</name>
<dbReference type="Proteomes" id="UP000524246">
    <property type="component" value="Unassembled WGS sequence"/>
</dbReference>
<proteinExistence type="predicted"/>
<dbReference type="PANTHER" id="PTHR43547">
    <property type="entry name" value="TWO-COMPONENT HISTIDINE KINASE"/>
    <property type="match status" value="1"/>
</dbReference>
<dbReference type="EMBL" id="JAAZON010000580">
    <property type="protein sequence ID" value="NMC64004.1"/>
    <property type="molecule type" value="Genomic_DNA"/>
</dbReference>
<comment type="caution">
    <text evidence="5">The sequence shown here is derived from an EMBL/GenBank/DDBJ whole genome shotgun (WGS) entry which is preliminary data.</text>
</comment>
<evidence type="ECO:0000256" key="1">
    <source>
        <dbReference type="ARBA" id="ARBA00022553"/>
    </source>
</evidence>
<dbReference type="InterPro" id="IPR011006">
    <property type="entry name" value="CheY-like_superfamily"/>
</dbReference>
<evidence type="ECO:0000256" key="2">
    <source>
        <dbReference type="PROSITE-ProRule" id="PRU00169"/>
    </source>
</evidence>
<accession>A0A7X9ILC0</accession>
<evidence type="ECO:0000259" key="4">
    <source>
        <dbReference type="PROSITE" id="PS50110"/>
    </source>
</evidence>
<feature type="domain" description="Response regulatory" evidence="4">
    <location>
        <begin position="75"/>
        <end position="191"/>
    </location>
</feature>
<dbReference type="PANTHER" id="PTHR43547:SF2">
    <property type="entry name" value="HYBRID SIGNAL TRANSDUCTION HISTIDINE KINASE C"/>
    <property type="match status" value="1"/>
</dbReference>
<feature type="modified residue" description="4-aspartylphosphate" evidence="2">
    <location>
        <position position="124"/>
    </location>
</feature>
<evidence type="ECO:0000313" key="5">
    <source>
        <dbReference type="EMBL" id="NMC64004.1"/>
    </source>
</evidence>
<sequence length="196" mass="22234">EQEIEEAARGLGFQSLWESSVQMLNSGLTTYEEVVRVLGREELPSPTSERPMQTELSLAQSRPESAEKSPIEKRKVLLVEDDDDIRSVFAMFLKTHLYDVREAINGLDALEKVYESRPDLIVCDLMMPQLDGMEFVRRLRNDSRISKIPVLILTAANSDENQVNCLQFGADDFVSKTSDSKVLLARIEKLCQKLQV</sequence>
<dbReference type="SMART" id="SM00448">
    <property type="entry name" value="REC"/>
    <property type="match status" value="1"/>
</dbReference>
<organism evidence="5 6">
    <name type="scientific">SAR324 cluster bacterium</name>
    <dbReference type="NCBI Taxonomy" id="2024889"/>
    <lineage>
        <taxon>Bacteria</taxon>
        <taxon>Deltaproteobacteria</taxon>
        <taxon>SAR324 cluster</taxon>
    </lineage>
</organism>
<keyword evidence="1 2" id="KW-0597">Phosphoprotein</keyword>
<dbReference type="AlphaFoldDB" id="A0A7X9ILC0"/>
<dbReference type="PROSITE" id="PS50110">
    <property type="entry name" value="RESPONSE_REGULATORY"/>
    <property type="match status" value="1"/>
</dbReference>
<reference evidence="5 6" key="1">
    <citation type="journal article" date="2020" name="Biotechnol. Biofuels">
        <title>New insights from the biogas microbiome by comprehensive genome-resolved metagenomics of nearly 1600 species originating from multiple anaerobic digesters.</title>
        <authorList>
            <person name="Campanaro S."/>
            <person name="Treu L."/>
            <person name="Rodriguez-R L.M."/>
            <person name="Kovalovszki A."/>
            <person name="Ziels R.M."/>
            <person name="Maus I."/>
            <person name="Zhu X."/>
            <person name="Kougias P.G."/>
            <person name="Basile A."/>
            <person name="Luo G."/>
            <person name="Schluter A."/>
            <person name="Konstantinidis K.T."/>
            <person name="Angelidaki I."/>
        </authorList>
    </citation>
    <scope>NUCLEOTIDE SEQUENCE [LARGE SCALE GENOMIC DNA]</scope>
    <source>
        <strain evidence="5">AS27yjCOA_65</strain>
    </source>
</reference>
<dbReference type="Pfam" id="PF00072">
    <property type="entry name" value="Response_reg"/>
    <property type="match status" value="1"/>
</dbReference>
<dbReference type="GO" id="GO:0000155">
    <property type="term" value="F:phosphorelay sensor kinase activity"/>
    <property type="evidence" value="ECO:0007669"/>
    <property type="project" value="TreeGrafter"/>
</dbReference>
<dbReference type="Gene3D" id="3.40.50.2300">
    <property type="match status" value="1"/>
</dbReference>
<gene>
    <name evidence="5" type="ORF">GYA55_12645</name>
</gene>
<protein>
    <submittedName>
        <fullName evidence="5">Response regulator</fullName>
    </submittedName>
</protein>
<dbReference type="SUPFAM" id="SSF52172">
    <property type="entry name" value="CheY-like"/>
    <property type="match status" value="1"/>
</dbReference>
<feature type="region of interest" description="Disordered" evidence="3">
    <location>
        <begin position="42"/>
        <end position="70"/>
    </location>
</feature>
<feature type="compositionally biased region" description="Polar residues" evidence="3">
    <location>
        <begin position="45"/>
        <end position="63"/>
    </location>
</feature>
<dbReference type="InterPro" id="IPR001789">
    <property type="entry name" value="Sig_transdc_resp-reg_receiver"/>
</dbReference>
<evidence type="ECO:0000313" key="6">
    <source>
        <dbReference type="Proteomes" id="UP000524246"/>
    </source>
</evidence>